<evidence type="ECO:0000313" key="3">
    <source>
        <dbReference type="Proteomes" id="UP000639772"/>
    </source>
</evidence>
<dbReference type="EMBL" id="JADCNM010000047">
    <property type="protein sequence ID" value="KAG0451841.1"/>
    <property type="molecule type" value="Genomic_DNA"/>
</dbReference>
<gene>
    <name evidence="2" type="ORF">HPP92_026016</name>
</gene>
<accession>A0A835UA58</accession>
<dbReference type="OrthoDB" id="166375at2759"/>
<dbReference type="Proteomes" id="UP000639772">
    <property type="component" value="Unassembled WGS sequence"/>
</dbReference>
<evidence type="ECO:0000256" key="1">
    <source>
        <dbReference type="SAM" id="MobiDB-lite"/>
    </source>
</evidence>
<feature type="region of interest" description="Disordered" evidence="1">
    <location>
        <begin position="100"/>
        <end position="119"/>
    </location>
</feature>
<protein>
    <submittedName>
        <fullName evidence="2">Uncharacterized protein</fullName>
    </submittedName>
</protein>
<comment type="caution">
    <text evidence="2">The sequence shown here is derived from an EMBL/GenBank/DDBJ whole genome shotgun (WGS) entry which is preliminary data.</text>
</comment>
<name>A0A835UA58_VANPL</name>
<proteinExistence type="predicted"/>
<dbReference type="AlphaFoldDB" id="A0A835UA58"/>
<sequence>MVWSQKRGLNLKYAPSSLAEKKASLMWSTESFDKVAWKHFPPSGEASDYKDASECKTKLSKIGIYVQDKDCKVTLLSSPRSVNVCVSGSYGGMQYFSNKDGQEAKAEAEMDRDCDEKRT</sequence>
<evidence type="ECO:0000313" key="2">
    <source>
        <dbReference type="EMBL" id="KAG0451841.1"/>
    </source>
</evidence>
<organism evidence="2 3">
    <name type="scientific">Vanilla planifolia</name>
    <name type="common">Vanilla</name>
    <dbReference type="NCBI Taxonomy" id="51239"/>
    <lineage>
        <taxon>Eukaryota</taxon>
        <taxon>Viridiplantae</taxon>
        <taxon>Streptophyta</taxon>
        <taxon>Embryophyta</taxon>
        <taxon>Tracheophyta</taxon>
        <taxon>Spermatophyta</taxon>
        <taxon>Magnoliopsida</taxon>
        <taxon>Liliopsida</taxon>
        <taxon>Asparagales</taxon>
        <taxon>Orchidaceae</taxon>
        <taxon>Vanilloideae</taxon>
        <taxon>Vanilleae</taxon>
        <taxon>Vanilla</taxon>
    </lineage>
</organism>
<reference evidence="2 3" key="1">
    <citation type="journal article" date="2020" name="Nat. Food">
        <title>A phased Vanilla planifolia genome enables genetic improvement of flavour and production.</title>
        <authorList>
            <person name="Hasing T."/>
            <person name="Tang H."/>
            <person name="Brym M."/>
            <person name="Khazi F."/>
            <person name="Huang T."/>
            <person name="Chambers A.H."/>
        </authorList>
    </citation>
    <scope>NUCLEOTIDE SEQUENCE [LARGE SCALE GENOMIC DNA]</scope>
    <source>
        <tissue evidence="2">Leaf</tissue>
    </source>
</reference>